<dbReference type="GO" id="GO:0004673">
    <property type="term" value="F:protein histidine kinase activity"/>
    <property type="evidence" value="ECO:0007669"/>
    <property type="project" value="UniProtKB-EC"/>
</dbReference>
<keyword evidence="5" id="KW-1185">Reference proteome</keyword>
<comment type="caution">
    <text evidence="4">The sequence shown here is derived from an EMBL/GenBank/DDBJ whole genome shotgun (WGS) entry which is preliminary data.</text>
</comment>
<dbReference type="Pfam" id="PF02518">
    <property type="entry name" value="HATPase_c"/>
    <property type="match status" value="1"/>
</dbReference>
<gene>
    <name evidence="4" type="ORF">GCM10009007_01340</name>
</gene>
<evidence type="ECO:0000256" key="2">
    <source>
        <dbReference type="ARBA" id="ARBA00012438"/>
    </source>
</evidence>
<accession>A0A8J3CM23</accession>
<comment type="catalytic activity">
    <reaction evidence="1">
        <text>ATP + protein L-histidine = ADP + protein N-phospho-L-histidine.</text>
        <dbReference type="EC" id="2.7.13.3"/>
    </reaction>
</comment>
<dbReference type="PRINTS" id="PR00344">
    <property type="entry name" value="BCTRLSENSOR"/>
</dbReference>
<dbReference type="AlphaFoldDB" id="A0A8J3CM23"/>
<dbReference type="EMBL" id="BMZG01000001">
    <property type="protein sequence ID" value="GHA64681.1"/>
    <property type="molecule type" value="Genomic_DNA"/>
</dbReference>
<reference evidence="4" key="2">
    <citation type="submission" date="2020-09" db="EMBL/GenBank/DDBJ databases">
        <authorList>
            <person name="Sun Q."/>
            <person name="Kim S."/>
        </authorList>
    </citation>
    <scope>NUCLEOTIDE SEQUENCE</scope>
    <source>
        <strain evidence="4">KCTC 32501</strain>
    </source>
</reference>
<dbReference type="InterPro" id="IPR004358">
    <property type="entry name" value="Sig_transdc_His_kin-like_C"/>
</dbReference>
<dbReference type="InterPro" id="IPR003594">
    <property type="entry name" value="HATPase_dom"/>
</dbReference>
<dbReference type="RefSeq" id="WP_189490318.1">
    <property type="nucleotide sequence ID" value="NZ_BMZG01000001.1"/>
</dbReference>
<protein>
    <recommendedName>
        <fullName evidence="2">histidine kinase</fullName>
        <ecNumber evidence="2">2.7.13.3</ecNumber>
    </recommendedName>
</protein>
<evidence type="ECO:0000259" key="3">
    <source>
        <dbReference type="Pfam" id="PF02518"/>
    </source>
</evidence>
<proteinExistence type="predicted"/>
<dbReference type="EC" id="2.7.13.3" evidence="2"/>
<organism evidence="4 5">
    <name type="scientific">Formosimonas limnophila</name>
    <dbReference type="NCBI Taxonomy" id="1384487"/>
    <lineage>
        <taxon>Bacteria</taxon>
        <taxon>Pseudomonadati</taxon>
        <taxon>Pseudomonadota</taxon>
        <taxon>Betaproteobacteria</taxon>
        <taxon>Burkholderiales</taxon>
        <taxon>Burkholderiaceae</taxon>
        <taxon>Formosimonas</taxon>
    </lineage>
</organism>
<sequence length="67" mass="7301">MSSQKLAALCQESQMRMIDSEKHTDAAGSLGIGLNMVKTVMQRHKGELRIESELGKGSTFTLILPVP</sequence>
<dbReference type="InterPro" id="IPR036890">
    <property type="entry name" value="HATPase_C_sf"/>
</dbReference>
<feature type="domain" description="Histidine kinase/HSP90-like ATPase" evidence="3">
    <location>
        <begin position="21"/>
        <end position="66"/>
    </location>
</feature>
<dbReference type="Gene3D" id="3.30.565.10">
    <property type="entry name" value="Histidine kinase-like ATPase, C-terminal domain"/>
    <property type="match status" value="1"/>
</dbReference>
<dbReference type="SUPFAM" id="SSF55874">
    <property type="entry name" value="ATPase domain of HSP90 chaperone/DNA topoisomerase II/histidine kinase"/>
    <property type="match status" value="1"/>
</dbReference>
<dbReference type="Proteomes" id="UP000614287">
    <property type="component" value="Unassembled WGS sequence"/>
</dbReference>
<reference evidence="4" key="1">
    <citation type="journal article" date="2014" name="Int. J. Syst. Evol. Microbiol.">
        <title>Complete genome sequence of Corynebacterium casei LMG S-19264T (=DSM 44701T), isolated from a smear-ripened cheese.</title>
        <authorList>
            <consortium name="US DOE Joint Genome Institute (JGI-PGF)"/>
            <person name="Walter F."/>
            <person name="Albersmeier A."/>
            <person name="Kalinowski J."/>
            <person name="Ruckert C."/>
        </authorList>
    </citation>
    <scope>NUCLEOTIDE SEQUENCE</scope>
    <source>
        <strain evidence="4">KCTC 32501</strain>
    </source>
</reference>
<evidence type="ECO:0000313" key="4">
    <source>
        <dbReference type="EMBL" id="GHA64681.1"/>
    </source>
</evidence>
<name>A0A8J3CM23_9BURK</name>
<evidence type="ECO:0000313" key="5">
    <source>
        <dbReference type="Proteomes" id="UP000614287"/>
    </source>
</evidence>
<evidence type="ECO:0000256" key="1">
    <source>
        <dbReference type="ARBA" id="ARBA00000085"/>
    </source>
</evidence>